<name>A0AAT9GX55_9FLAO</name>
<dbReference type="Pfam" id="PF05901">
    <property type="entry name" value="Excalibur"/>
    <property type="match status" value="1"/>
</dbReference>
<protein>
    <recommendedName>
        <fullName evidence="2">Excalibur calcium-binding domain-containing protein</fullName>
    </recommendedName>
</protein>
<organism evidence="3">
    <name type="scientific">Flavobacterium sp. CFS9</name>
    <dbReference type="NCBI Taxonomy" id="3143118"/>
    <lineage>
        <taxon>Bacteria</taxon>
        <taxon>Pseudomonadati</taxon>
        <taxon>Bacteroidota</taxon>
        <taxon>Flavobacteriia</taxon>
        <taxon>Flavobacteriales</taxon>
        <taxon>Flavobacteriaceae</taxon>
        <taxon>Flavobacterium</taxon>
    </lineage>
</organism>
<reference evidence="3" key="1">
    <citation type="submission" date="2024-05" db="EMBL/GenBank/DDBJ databases">
        <title>Whole-Genome Sequence of CFS9, a Potential Fish Probiotic Isolated from the Body Surface of Silurus asotus.</title>
        <authorList>
            <person name="Kojima M."/>
            <person name="Tobioka K."/>
            <person name="Yokota K."/>
            <person name="Nakatani H."/>
            <person name="Hori K."/>
            <person name="Tamaru Y."/>
            <person name="Okazaki F."/>
        </authorList>
    </citation>
    <scope>NUCLEOTIDE SEQUENCE</scope>
    <source>
        <strain evidence="3">CFS9</strain>
    </source>
</reference>
<feature type="region of interest" description="Disordered" evidence="1">
    <location>
        <begin position="53"/>
        <end position="80"/>
    </location>
</feature>
<dbReference type="InterPro" id="IPR008613">
    <property type="entry name" value="Excalibur_Ca-bd_domain"/>
</dbReference>
<dbReference type="AlphaFoldDB" id="A0AAT9GX55"/>
<feature type="compositionally biased region" description="Polar residues" evidence="1">
    <location>
        <begin position="67"/>
        <end position="80"/>
    </location>
</feature>
<feature type="compositionally biased region" description="Low complexity" evidence="1">
    <location>
        <begin position="53"/>
        <end position="66"/>
    </location>
</feature>
<gene>
    <name evidence="3" type="ORF">CFS9_04350</name>
</gene>
<feature type="domain" description="Excalibur calcium-binding" evidence="2">
    <location>
        <begin position="83"/>
        <end position="118"/>
    </location>
</feature>
<evidence type="ECO:0000256" key="1">
    <source>
        <dbReference type="SAM" id="MobiDB-lite"/>
    </source>
</evidence>
<evidence type="ECO:0000259" key="2">
    <source>
        <dbReference type="Pfam" id="PF05901"/>
    </source>
</evidence>
<accession>A0AAT9GX55</accession>
<sequence length="121" mass="13233">MGYRKGYFKKDGTYVQAHFTNTRSKSYSKKNKGCMLILLMSMTFGLAASCSESSESSESSEPLESSNLPGTTGNSSNSNCPTKTCADFETWAQAQAAYESNRNCYKNLDRDGNGKACESLK</sequence>
<proteinExistence type="predicted"/>
<dbReference type="EMBL" id="AP031573">
    <property type="protein sequence ID" value="BFM41794.1"/>
    <property type="molecule type" value="Genomic_DNA"/>
</dbReference>
<evidence type="ECO:0000313" key="3">
    <source>
        <dbReference type="EMBL" id="BFM41794.1"/>
    </source>
</evidence>